<dbReference type="EMBL" id="ASPP01002608">
    <property type="protein sequence ID" value="ETO34393.1"/>
    <property type="molecule type" value="Genomic_DNA"/>
</dbReference>
<gene>
    <name evidence="1" type="ORF">RFI_02699</name>
</gene>
<keyword evidence="2" id="KW-1185">Reference proteome</keyword>
<organism evidence="1 2">
    <name type="scientific">Reticulomyxa filosa</name>
    <dbReference type="NCBI Taxonomy" id="46433"/>
    <lineage>
        <taxon>Eukaryota</taxon>
        <taxon>Sar</taxon>
        <taxon>Rhizaria</taxon>
        <taxon>Retaria</taxon>
        <taxon>Foraminifera</taxon>
        <taxon>Monothalamids</taxon>
        <taxon>Reticulomyxidae</taxon>
        <taxon>Reticulomyxa</taxon>
    </lineage>
</organism>
<reference evidence="1 2" key="1">
    <citation type="journal article" date="2013" name="Curr. Biol.">
        <title>The Genome of the Foraminiferan Reticulomyxa filosa.</title>
        <authorList>
            <person name="Glockner G."/>
            <person name="Hulsmann N."/>
            <person name="Schleicher M."/>
            <person name="Noegel A.A."/>
            <person name="Eichinger L."/>
            <person name="Gallinger C."/>
            <person name="Pawlowski J."/>
            <person name="Sierra R."/>
            <person name="Euteneuer U."/>
            <person name="Pillet L."/>
            <person name="Moustafa A."/>
            <person name="Platzer M."/>
            <person name="Groth M."/>
            <person name="Szafranski K."/>
            <person name="Schliwa M."/>
        </authorList>
    </citation>
    <scope>NUCLEOTIDE SEQUENCE [LARGE SCALE GENOMIC DNA]</scope>
</reference>
<proteinExistence type="predicted"/>
<comment type="caution">
    <text evidence="1">The sequence shown here is derived from an EMBL/GenBank/DDBJ whole genome shotgun (WGS) entry which is preliminary data.</text>
</comment>
<dbReference type="AlphaFoldDB" id="X6P8H0"/>
<sequence length="386" mass="45108">MINNNFKINSCININIKKLHTFCLVQKMTVVFSRKGTKNSISSWKKKMLRGMHRIISRPKGLMIPLQKFLSVCNHSTLGVNTDPKYYGNFTKEELSEALKEIKESETKQAATGRDAPASEAYRQLQKVNLDLEPFVNESNEKSRSEDELKAYLSRLYEWTEKKRHARPILRKDNDATASPKEKKSTSIYKYEHTKSTAVDQRPPFVKFMELLKENYPEFHQQVAEGDSNVKELVDLSYLQFFEPGKNTKHDVKVLPDDAYPDWVWELVPESRVYTWTDLVQTPFENLTEFEKHRLFNKWKKTYRVSNRMWINSVLGKLGTPRPVYKDPWPEPLTVMDVPVWLAKFQPPQTKPARSRRRIRDAGHATAIHGDITDTKQIDPLLIREH</sequence>
<dbReference type="InterPro" id="IPR013870">
    <property type="entry name" value="Ribosomal_mL54"/>
</dbReference>
<evidence type="ECO:0000313" key="1">
    <source>
        <dbReference type="EMBL" id="ETO34393.1"/>
    </source>
</evidence>
<evidence type="ECO:0000313" key="2">
    <source>
        <dbReference type="Proteomes" id="UP000023152"/>
    </source>
</evidence>
<accession>X6P8H0</accession>
<name>X6P8H0_RETFI</name>
<protein>
    <submittedName>
        <fullName evidence="1">Uncharacterized protein</fullName>
    </submittedName>
</protein>
<dbReference type="Pfam" id="PF08561">
    <property type="entry name" value="Ribosomal_L37"/>
    <property type="match status" value="1"/>
</dbReference>
<dbReference type="Proteomes" id="UP000023152">
    <property type="component" value="Unassembled WGS sequence"/>
</dbReference>